<dbReference type="InterPro" id="IPR037912">
    <property type="entry name" value="MCRS1"/>
</dbReference>
<dbReference type="OrthoDB" id="10262769at2759"/>
<dbReference type="InterPro" id="IPR008984">
    <property type="entry name" value="SMAD_FHA_dom_sf"/>
</dbReference>
<dbReference type="Gene3D" id="2.60.200.20">
    <property type="match status" value="1"/>
</dbReference>
<dbReference type="Pfam" id="PF13325">
    <property type="entry name" value="MCRS_N"/>
    <property type="match status" value="1"/>
</dbReference>
<dbReference type="GO" id="GO:0045944">
    <property type="term" value="P:positive regulation of transcription by RNA polymerase II"/>
    <property type="evidence" value="ECO:0007669"/>
    <property type="project" value="TreeGrafter"/>
</dbReference>
<dbReference type="PANTHER" id="PTHR13233">
    <property type="entry name" value="MICROSPHERULE PROTEIN 1"/>
    <property type="match status" value="1"/>
</dbReference>
<dbReference type="PROSITE" id="PS50006">
    <property type="entry name" value="FHA_DOMAIN"/>
    <property type="match status" value="1"/>
</dbReference>
<feature type="domain" description="FHA" evidence="2">
    <location>
        <begin position="287"/>
        <end position="344"/>
    </location>
</feature>
<gene>
    <name evidence="3" type="ORF">GSOID_T00014888001</name>
</gene>
<feature type="region of interest" description="Disordered" evidence="1">
    <location>
        <begin position="228"/>
        <end position="250"/>
    </location>
</feature>
<dbReference type="InterPro" id="IPR025999">
    <property type="entry name" value="MCRS_N"/>
</dbReference>
<evidence type="ECO:0000259" key="2">
    <source>
        <dbReference type="PROSITE" id="PS50006"/>
    </source>
</evidence>
<dbReference type="PANTHER" id="PTHR13233:SF0">
    <property type="entry name" value="MICROSPHERULE PROTEIN 1"/>
    <property type="match status" value="1"/>
</dbReference>
<dbReference type="EMBL" id="FN653020">
    <property type="protein sequence ID" value="CBY22966.1"/>
    <property type="molecule type" value="Genomic_DNA"/>
</dbReference>
<evidence type="ECO:0000313" key="3">
    <source>
        <dbReference type="EMBL" id="CBY22966.1"/>
    </source>
</evidence>
<dbReference type="AlphaFoldDB" id="E4X0T1"/>
<reference evidence="3" key="1">
    <citation type="journal article" date="2010" name="Science">
        <title>Plasticity of animal genome architecture unmasked by rapid evolution of a pelagic tunicate.</title>
        <authorList>
            <person name="Denoeud F."/>
            <person name="Henriet S."/>
            <person name="Mungpakdee S."/>
            <person name="Aury J.M."/>
            <person name="Da Silva C."/>
            <person name="Brinkmann H."/>
            <person name="Mikhaleva J."/>
            <person name="Olsen L.C."/>
            <person name="Jubin C."/>
            <person name="Canestro C."/>
            <person name="Bouquet J.M."/>
            <person name="Danks G."/>
            <person name="Poulain J."/>
            <person name="Campsteijn C."/>
            <person name="Adamski M."/>
            <person name="Cross I."/>
            <person name="Yadetie F."/>
            <person name="Muffato M."/>
            <person name="Louis A."/>
            <person name="Butcher S."/>
            <person name="Tsagkogeorga G."/>
            <person name="Konrad A."/>
            <person name="Singh S."/>
            <person name="Jensen M.F."/>
            <person name="Cong E.H."/>
            <person name="Eikeseth-Otteraa H."/>
            <person name="Noel B."/>
            <person name="Anthouard V."/>
            <person name="Porcel B.M."/>
            <person name="Kachouri-Lafond R."/>
            <person name="Nishino A."/>
            <person name="Ugolini M."/>
            <person name="Chourrout P."/>
            <person name="Nishida H."/>
            <person name="Aasland R."/>
            <person name="Huzurbazar S."/>
            <person name="Westhof E."/>
            <person name="Delsuc F."/>
            <person name="Lehrach H."/>
            <person name="Reinhardt R."/>
            <person name="Weissenbach J."/>
            <person name="Roy S.W."/>
            <person name="Artiguenave F."/>
            <person name="Postlethwait J.H."/>
            <person name="Manak J.R."/>
            <person name="Thompson E.M."/>
            <person name="Jaillon O."/>
            <person name="Du Pasquier L."/>
            <person name="Boudinot P."/>
            <person name="Liberles D.A."/>
            <person name="Volff J.N."/>
            <person name="Philippe H."/>
            <person name="Lenhard B."/>
            <person name="Roest Crollius H."/>
            <person name="Wincker P."/>
            <person name="Chourrout D."/>
        </authorList>
    </citation>
    <scope>NUCLEOTIDE SEQUENCE [LARGE SCALE GENOMIC DNA]</scope>
</reference>
<evidence type="ECO:0000313" key="4">
    <source>
        <dbReference type="Proteomes" id="UP000001307"/>
    </source>
</evidence>
<proteinExistence type="predicted"/>
<dbReference type="Proteomes" id="UP000001307">
    <property type="component" value="Unassembled WGS sequence"/>
</dbReference>
<dbReference type="GO" id="GO:0071339">
    <property type="term" value="C:MLL1 complex"/>
    <property type="evidence" value="ECO:0007669"/>
    <property type="project" value="InterPro"/>
</dbReference>
<dbReference type="Pfam" id="PF00498">
    <property type="entry name" value="FHA"/>
    <property type="match status" value="1"/>
</dbReference>
<sequence>MPKKDRERTSKRENKSEVKSEVKQELIIERIEQRWQPEDDLKLKLAVEQVKDLEQVHSAITFSCYFTLAEIEGRWRHLLTETNIAAAAASEISALSLNAFHRAVEESCLFSEEESEILMNEVGVIKDPSLDFFAKLLQKNAARFHSCRTPASLYEQWQLLYKYRLLSDQQIPHPSQSLQHQDVLILDLEASVINNESKHRSRHQCTEIQRLEKQIDALEPLLNALKKEDTPYSNAPSRPPSADHSTEPKSKIPAISITPEKTDNEKYCAQIAGDFTSFKFPETSAEITIGRGNVDVDLTREIGSSRVHRRHCVIYKFTEAPNDEACFLLRNTGERPVIVNGRQLGLDGTSWLSHNSLIQVQAVNLMFRRINS</sequence>
<evidence type="ECO:0000256" key="1">
    <source>
        <dbReference type="SAM" id="MobiDB-lite"/>
    </source>
</evidence>
<dbReference type="InParanoid" id="E4X0T1"/>
<protein>
    <recommendedName>
        <fullName evidence="2">FHA domain-containing protein</fullName>
    </recommendedName>
</protein>
<keyword evidence="4" id="KW-1185">Reference proteome</keyword>
<organism evidence="3">
    <name type="scientific">Oikopleura dioica</name>
    <name type="common">Tunicate</name>
    <dbReference type="NCBI Taxonomy" id="34765"/>
    <lineage>
        <taxon>Eukaryota</taxon>
        <taxon>Metazoa</taxon>
        <taxon>Chordata</taxon>
        <taxon>Tunicata</taxon>
        <taxon>Appendicularia</taxon>
        <taxon>Copelata</taxon>
        <taxon>Oikopleuridae</taxon>
        <taxon>Oikopleura</taxon>
    </lineage>
</organism>
<dbReference type="InterPro" id="IPR000253">
    <property type="entry name" value="FHA_dom"/>
</dbReference>
<dbReference type="GO" id="GO:0031011">
    <property type="term" value="C:Ino80 complex"/>
    <property type="evidence" value="ECO:0007669"/>
    <property type="project" value="InterPro"/>
</dbReference>
<dbReference type="GO" id="GO:0002151">
    <property type="term" value="F:G-quadruplex RNA binding"/>
    <property type="evidence" value="ECO:0007669"/>
    <property type="project" value="InterPro"/>
</dbReference>
<name>E4X0T1_OIKDI</name>
<accession>E4X0T1</accession>
<dbReference type="FunCoup" id="E4X0T1">
    <property type="interactions" value="391"/>
</dbReference>
<dbReference type="SUPFAM" id="SSF49879">
    <property type="entry name" value="SMAD/FHA domain"/>
    <property type="match status" value="1"/>
</dbReference>
<dbReference type="GO" id="GO:0044545">
    <property type="term" value="C:NSL complex"/>
    <property type="evidence" value="ECO:0007669"/>
    <property type="project" value="TreeGrafter"/>
</dbReference>